<dbReference type="Gene3D" id="2.40.10.10">
    <property type="entry name" value="Trypsin-like serine proteases"/>
    <property type="match status" value="2"/>
</dbReference>
<reference evidence="3" key="1">
    <citation type="journal article" date="2021" name="Mol. Ecol. Resour.">
        <title>Apolygus lucorum genome provides insights into omnivorousness and mesophyll feeding.</title>
        <authorList>
            <person name="Liu Y."/>
            <person name="Liu H."/>
            <person name="Wang H."/>
            <person name="Huang T."/>
            <person name="Liu B."/>
            <person name="Yang B."/>
            <person name="Yin L."/>
            <person name="Li B."/>
            <person name="Zhang Y."/>
            <person name="Zhang S."/>
            <person name="Jiang F."/>
            <person name="Zhang X."/>
            <person name="Ren Y."/>
            <person name="Wang B."/>
            <person name="Wang S."/>
            <person name="Lu Y."/>
            <person name="Wu K."/>
            <person name="Fan W."/>
            <person name="Wang G."/>
        </authorList>
    </citation>
    <scope>NUCLEOTIDE SEQUENCE</scope>
    <source>
        <strain evidence="3">12Hb</strain>
    </source>
</reference>
<dbReference type="PANTHER" id="PTHR24260:SF136">
    <property type="entry name" value="GH08193P-RELATED"/>
    <property type="match status" value="1"/>
</dbReference>
<evidence type="ECO:0000313" key="3">
    <source>
        <dbReference type="EMBL" id="KAF6206691.1"/>
    </source>
</evidence>
<protein>
    <recommendedName>
        <fullName evidence="2">Peptidase S1 domain-containing protein</fullName>
    </recommendedName>
</protein>
<feature type="signal peptide" evidence="1">
    <location>
        <begin position="1"/>
        <end position="27"/>
    </location>
</feature>
<dbReference type="AlphaFoldDB" id="A0A8S9XEH1"/>
<evidence type="ECO:0000313" key="4">
    <source>
        <dbReference type="Proteomes" id="UP000466442"/>
    </source>
</evidence>
<proteinExistence type="predicted"/>
<dbReference type="Pfam" id="PF00089">
    <property type="entry name" value="Trypsin"/>
    <property type="match status" value="1"/>
</dbReference>
<organism evidence="3 4">
    <name type="scientific">Apolygus lucorum</name>
    <name type="common">Small green plant bug</name>
    <name type="synonym">Lygocoris lucorum</name>
    <dbReference type="NCBI Taxonomy" id="248454"/>
    <lineage>
        <taxon>Eukaryota</taxon>
        <taxon>Metazoa</taxon>
        <taxon>Ecdysozoa</taxon>
        <taxon>Arthropoda</taxon>
        <taxon>Hexapoda</taxon>
        <taxon>Insecta</taxon>
        <taxon>Pterygota</taxon>
        <taxon>Neoptera</taxon>
        <taxon>Paraneoptera</taxon>
        <taxon>Hemiptera</taxon>
        <taxon>Heteroptera</taxon>
        <taxon>Panheteroptera</taxon>
        <taxon>Cimicomorpha</taxon>
        <taxon>Miridae</taxon>
        <taxon>Mirini</taxon>
        <taxon>Apolygus</taxon>
    </lineage>
</organism>
<dbReference type="EMBL" id="WIXP02000008">
    <property type="protein sequence ID" value="KAF6206691.1"/>
    <property type="molecule type" value="Genomic_DNA"/>
</dbReference>
<feature type="domain" description="Peptidase S1" evidence="2">
    <location>
        <begin position="38"/>
        <end position="351"/>
    </location>
</feature>
<keyword evidence="4" id="KW-1185">Reference proteome</keyword>
<dbReference type="SUPFAM" id="SSF50494">
    <property type="entry name" value="Trypsin-like serine proteases"/>
    <property type="match status" value="1"/>
</dbReference>
<accession>A0A8S9XEH1</accession>
<keyword evidence="1" id="KW-0732">Signal</keyword>
<evidence type="ECO:0000259" key="2">
    <source>
        <dbReference type="PROSITE" id="PS50240"/>
    </source>
</evidence>
<dbReference type="InterPro" id="IPR001254">
    <property type="entry name" value="Trypsin_dom"/>
</dbReference>
<sequence>MNSSHFQLRTLSIGSFALLVCLQFVTSVIDNEVRRKRIIHGENLRDRDSGYLVTDYFTWISNRHYCGTLDSFSNFFTNFKSLFADYNSKGFWDCDADSQKLKCGGALVTPKIVQTACHCVATLLNDDKKEGIKRYLANDPFSDMVLVYHGATRTDDMHRGYTSQLFFIHQKCMEVQSALIYDYGMIVLKKDVASASKPQNLAPVYSEKSLNRLWTKFNAREPTCLFVGFGRFVSVNDATTPSVMQHTWKVLQNYQLCHRFTAPYSFKFNYTANATWSCFLKTPGTESITSLGDSGSPITCDNEYFGLLSGGNPGFQFLAHPKKGPIIKTDLTLISPIIYSAFVNTVEQRATLIELVKRELDKLDNL</sequence>
<comment type="caution">
    <text evidence="3">The sequence shown here is derived from an EMBL/GenBank/DDBJ whole genome shotgun (WGS) entry which is preliminary data.</text>
</comment>
<dbReference type="GO" id="GO:0006508">
    <property type="term" value="P:proteolysis"/>
    <property type="evidence" value="ECO:0007669"/>
    <property type="project" value="InterPro"/>
</dbReference>
<dbReference type="Proteomes" id="UP000466442">
    <property type="component" value="Unassembled WGS sequence"/>
</dbReference>
<evidence type="ECO:0000256" key="1">
    <source>
        <dbReference type="SAM" id="SignalP"/>
    </source>
</evidence>
<feature type="chain" id="PRO_5035772011" description="Peptidase S1 domain-containing protein" evidence="1">
    <location>
        <begin position="28"/>
        <end position="366"/>
    </location>
</feature>
<name>A0A8S9XEH1_APOLU</name>
<gene>
    <name evidence="3" type="ORF">GE061_017927</name>
</gene>
<dbReference type="SMART" id="SM00020">
    <property type="entry name" value="Tryp_SPc"/>
    <property type="match status" value="1"/>
</dbReference>
<dbReference type="InterPro" id="IPR043504">
    <property type="entry name" value="Peptidase_S1_PA_chymotrypsin"/>
</dbReference>
<dbReference type="GO" id="GO:0004252">
    <property type="term" value="F:serine-type endopeptidase activity"/>
    <property type="evidence" value="ECO:0007669"/>
    <property type="project" value="InterPro"/>
</dbReference>
<dbReference type="InterPro" id="IPR009003">
    <property type="entry name" value="Peptidase_S1_PA"/>
</dbReference>
<dbReference type="PROSITE" id="PS50240">
    <property type="entry name" value="TRYPSIN_DOM"/>
    <property type="match status" value="1"/>
</dbReference>
<dbReference type="InterPro" id="IPR051333">
    <property type="entry name" value="CLIP_Serine_Protease"/>
</dbReference>
<dbReference type="PANTHER" id="PTHR24260">
    <property type="match status" value="1"/>
</dbReference>